<dbReference type="AlphaFoldDB" id="A0A9X8H366"/>
<organism evidence="1 2">
    <name type="scientific">Aphanomyces astaci</name>
    <name type="common">Crayfish plague agent</name>
    <dbReference type="NCBI Taxonomy" id="112090"/>
    <lineage>
        <taxon>Eukaryota</taxon>
        <taxon>Sar</taxon>
        <taxon>Stramenopiles</taxon>
        <taxon>Oomycota</taxon>
        <taxon>Saprolegniomycetes</taxon>
        <taxon>Saprolegniales</taxon>
        <taxon>Verrucalvaceae</taxon>
        <taxon>Aphanomyces</taxon>
    </lineage>
</organism>
<evidence type="ECO:0000313" key="2">
    <source>
        <dbReference type="Proteomes" id="UP000275652"/>
    </source>
</evidence>
<evidence type="ECO:0000313" key="1">
    <source>
        <dbReference type="EMBL" id="RLN97838.1"/>
    </source>
</evidence>
<accession>A0A9X8H366</accession>
<gene>
    <name evidence="1" type="ORF">DYB28_014653</name>
</gene>
<comment type="caution">
    <text evidence="1">The sequence shown here is derived from an EMBL/GenBank/DDBJ whole genome shotgun (WGS) entry which is preliminary data.</text>
</comment>
<dbReference type="Proteomes" id="UP000275652">
    <property type="component" value="Unassembled WGS sequence"/>
</dbReference>
<feature type="non-terminal residue" evidence="1">
    <location>
        <position position="1"/>
    </location>
</feature>
<protein>
    <submittedName>
        <fullName evidence="1">Uncharacterized protein</fullName>
    </submittedName>
</protein>
<reference evidence="1 2" key="1">
    <citation type="journal article" date="2018" name="J. Invertebr. Pathol.">
        <title>New genotyping method for the causative agent of crayfish plague (Aphanomyces astaci) based on whole genome data.</title>
        <authorList>
            <person name="Minardi D."/>
            <person name="Studholme D.J."/>
            <person name="van der Giezen M."/>
            <person name="Pretto T."/>
            <person name="Oidtmann B."/>
        </authorList>
    </citation>
    <scope>NUCLEOTIDE SEQUENCE [LARGE SCALE GENOMIC DNA]</scope>
    <source>
        <strain evidence="1 2">KB13</strain>
    </source>
</reference>
<name>A0A9X8H366_APHAT</name>
<proteinExistence type="predicted"/>
<sequence length="107" mass="11703">YGTENSFEGKTYVGGQSGAYFGHALHHAVEAKAKYFAIARSDQDGHSFVFNKLKAGGKWKAGKEGCARPCLDDGAKACGCSDDACLEPKMDGEEHNRRWVVYEVLKK</sequence>
<dbReference type="EMBL" id="QUTI01056241">
    <property type="protein sequence ID" value="RLN97838.1"/>
    <property type="molecule type" value="Genomic_DNA"/>
</dbReference>